<evidence type="ECO:0000313" key="3">
    <source>
        <dbReference type="EMBL" id="CAF4061567.1"/>
    </source>
</evidence>
<proteinExistence type="predicted"/>
<reference evidence="2" key="1">
    <citation type="submission" date="2021-02" db="EMBL/GenBank/DDBJ databases">
        <authorList>
            <person name="Nowell W R."/>
        </authorList>
    </citation>
    <scope>NUCLEOTIDE SEQUENCE</scope>
</reference>
<feature type="region of interest" description="Disordered" evidence="1">
    <location>
        <begin position="386"/>
        <end position="421"/>
    </location>
</feature>
<dbReference type="Proteomes" id="UP000682733">
    <property type="component" value="Unassembled WGS sequence"/>
</dbReference>
<feature type="compositionally biased region" description="Polar residues" evidence="1">
    <location>
        <begin position="53"/>
        <end position="71"/>
    </location>
</feature>
<evidence type="ECO:0008006" key="5">
    <source>
        <dbReference type="Google" id="ProtNLM"/>
    </source>
</evidence>
<dbReference type="EMBL" id="CAJNOK010016930">
    <property type="protein sequence ID" value="CAF1254498.1"/>
    <property type="molecule type" value="Genomic_DNA"/>
</dbReference>
<comment type="caution">
    <text evidence="2">The sequence shown here is derived from an EMBL/GenBank/DDBJ whole genome shotgun (WGS) entry which is preliminary data.</text>
</comment>
<accession>A0A8S2EL29</accession>
<evidence type="ECO:0000313" key="4">
    <source>
        <dbReference type="Proteomes" id="UP000677228"/>
    </source>
</evidence>
<feature type="compositionally biased region" description="Low complexity" evidence="1">
    <location>
        <begin position="408"/>
        <end position="419"/>
    </location>
</feature>
<evidence type="ECO:0000313" key="2">
    <source>
        <dbReference type="EMBL" id="CAF1254498.1"/>
    </source>
</evidence>
<sequence>MAEGTRSKVKAIDILLQESNQQQQPVVTHTQKRQMNDDKNTHMSRSSHHSDTDSNIILNNHNSDNQLQPLNNEISPKAASRATSVKSSEDYSKLNLYTFYGTKYDNIRLWLDKFRMECSRQQIKQKEWIHCVISYLGGYAYKWFEQNEYDIHDWTEFEIMLLSKFDNIQLQQQLSSTSVQHIDPNKILQQPVLCTKVASPLMKLHVLETGTYVPSDNTLEKKHIRQEHQRHQSPNMNDNEMESDWISDYRPAELRKFESDLRLSDIRQQINDISMFSAESYQNLVIWLQEVEEPLNLAKITDQTKYEKVISKLGGEAKIWFQNNRSLLETWLALKDVMPPVNPQMDKNTVMKYLKVGLKQSLQSFVALKEPNTPQKFLRAAQETELYPSGGQDGNTSFIKSQDVIARSTSQSSQQQYSSRFQHYYPAQSSQEFQQQPQPNVIPQ</sequence>
<protein>
    <recommendedName>
        <fullName evidence="5">Retrotransposon gag domain-containing protein</fullName>
    </recommendedName>
</protein>
<feature type="compositionally biased region" description="Polar residues" evidence="1">
    <location>
        <begin position="17"/>
        <end position="29"/>
    </location>
</feature>
<feature type="region of interest" description="Disordered" evidence="1">
    <location>
        <begin position="16"/>
        <end position="71"/>
    </location>
</feature>
<evidence type="ECO:0000256" key="1">
    <source>
        <dbReference type="SAM" id="MobiDB-lite"/>
    </source>
</evidence>
<dbReference type="EMBL" id="CAJOBA010038484">
    <property type="protein sequence ID" value="CAF4061567.1"/>
    <property type="molecule type" value="Genomic_DNA"/>
</dbReference>
<organism evidence="2 4">
    <name type="scientific">Didymodactylos carnosus</name>
    <dbReference type="NCBI Taxonomy" id="1234261"/>
    <lineage>
        <taxon>Eukaryota</taxon>
        <taxon>Metazoa</taxon>
        <taxon>Spiralia</taxon>
        <taxon>Gnathifera</taxon>
        <taxon>Rotifera</taxon>
        <taxon>Eurotatoria</taxon>
        <taxon>Bdelloidea</taxon>
        <taxon>Philodinida</taxon>
        <taxon>Philodinidae</taxon>
        <taxon>Didymodactylos</taxon>
    </lineage>
</organism>
<dbReference type="AlphaFoldDB" id="A0A8S2EL29"/>
<dbReference type="Proteomes" id="UP000677228">
    <property type="component" value="Unassembled WGS sequence"/>
</dbReference>
<name>A0A8S2EL29_9BILA</name>
<gene>
    <name evidence="2" type="ORF">OVA965_LOCUS26428</name>
    <name evidence="3" type="ORF">TMI583_LOCUS27168</name>
</gene>